<feature type="transmembrane region" description="Helical" evidence="1">
    <location>
        <begin position="276"/>
        <end position="294"/>
    </location>
</feature>
<evidence type="ECO:0000313" key="3">
    <source>
        <dbReference type="EMBL" id="MBF4501239.1"/>
    </source>
</evidence>
<evidence type="ECO:0000259" key="2">
    <source>
        <dbReference type="Pfam" id="PF07670"/>
    </source>
</evidence>
<proteinExistence type="predicted"/>
<keyword evidence="1" id="KW-0472">Membrane</keyword>
<keyword evidence="1" id="KW-0812">Transmembrane</keyword>
<keyword evidence="1" id="KW-1133">Transmembrane helix</keyword>
<evidence type="ECO:0000313" key="4">
    <source>
        <dbReference type="Proteomes" id="UP000622653"/>
    </source>
</evidence>
<feature type="transmembrane region" description="Helical" evidence="1">
    <location>
        <begin position="21"/>
        <end position="38"/>
    </location>
</feature>
<organism evidence="3 4">
    <name type="scientific">Savagea serpentis</name>
    <dbReference type="NCBI Taxonomy" id="2785297"/>
    <lineage>
        <taxon>Bacteria</taxon>
        <taxon>Bacillati</taxon>
        <taxon>Bacillota</taxon>
        <taxon>Bacilli</taxon>
        <taxon>Bacillales</taxon>
        <taxon>Caryophanaceae</taxon>
        <taxon>Savagea</taxon>
    </lineage>
</organism>
<feature type="domain" description="Nucleoside transporter/FeoB GTPase Gate" evidence="2">
    <location>
        <begin position="174"/>
        <end position="263"/>
    </location>
</feature>
<dbReference type="AlphaFoldDB" id="A0A8J7GAK1"/>
<feature type="transmembrane region" description="Helical" evidence="1">
    <location>
        <begin position="169"/>
        <end position="196"/>
    </location>
</feature>
<dbReference type="EMBL" id="JADKPV010000003">
    <property type="protein sequence ID" value="MBF4501239.1"/>
    <property type="molecule type" value="Genomic_DNA"/>
</dbReference>
<dbReference type="Pfam" id="PF07670">
    <property type="entry name" value="Gate"/>
    <property type="match status" value="2"/>
</dbReference>
<feature type="transmembrane region" description="Helical" evidence="1">
    <location>
        <begin position="216"/>
        <end position="239"/>
    </location>
</feature>
<gene>
    <name evidence="3" type="ORF">IRY55_07685</name>
</gene>
<accession>A0A8J7GAK1</accession>
<keyword evidence="4" id="KW-1185">Reference proteome</keyword>
<feature type="transmembrane region" description="Helical" evidence="1">
    <location>
        <begin position="114"/>
        <end position="136"/>
    </location>
</feature>
<dbReference type="Proteomes" id="UP000622653">
    <property type="component" value="Unassembled WGS sequence"/>
</dbReference>
<dbReference type="RefSeq" id="WP_194562726.1">
    <property type="nucleotide sequence ID" value="NZ_JADKPV010000003.1"/>
</dbReference>
<name>A0A8J7GAK1_9BACL</name>
<evidence type="ECO:0000256" key="1">
    <source>
        <dbReference type="SAM" id="Phobius"/>
    </source>
</evidence>
<comment type="caution">
    <text evidence="3">The sequence shown here is derived from an EMBL/GenBank/DDBJ whole genome shotgun (WGS) entry which is preliminary data.</text>
</comment>
<reference evidence="3" key="1">
    <citation type="submission" date="2020-11" db="EMBL/GenBank/DDBJ databases">
        <title>Multidrug resistant novel bacterium Savagea serpentis sp. nov., isolated from the scats of a vine snake (Ahaetulla nasuta).</title>
        <authorList>
            <person name="Venkata Ramana V."/>
            <person name="Vikas Patil S."/>
            <person name="Yogita Lugani V."/>
        </authorList>
    </citation>
    <scope>NUCLEOTIDE SEQUENCE</scope>
    <source>
        <strain evidence="3">SN6</strain>
    </source>
</reference>
<feature type="transmembrane region" description="Helical" evidence="1">
    <location>
        <begin position="58"/>
        <end position="80"/>
    </location>
</feature>
<sequence length="312" mass="34002">MSWLKEGVVNGLKTTWGLGKIIFPITIIVVLLQHTPVLPWITELIEPIMGIFGLRGEAAIPLVLGNFLNLYAGIAGILSMELTVKEVFILAVMMSFAHNLLIETGVASKVGVKISVILTVRIALAAISAIVINLVWQGGSEIAQYGMAPVEQVVPEGWMAITLLGFEKAFYGVVQLAMIVIPLMIAIQFLRHIHFLEKLSRWMRPFTRLLGVESNAALTLAAGLIFGLAYGAGVMIQAVHEDGVSHRDVTISFIFLVACHAVVEDTLLFIPLGINVLPLLLIRLFVALILAIIVSRMWKKRTSVEGVVGVHD</sequence>
<dbReference type="InterPro" id="IPR011642">
    <property type="entry name" value="Gate_dom"/>
</dbReference>
<protein>
    <recommendedName>
        <fullName evidence="2">Nucleoside transporter/FeoB GTPase Gate domain-containing protein</fullName>
    </recommendedName>
</protein>
<feature type="domain" description="Nucleoside transporter/FeoB GTPase Gate" evidence="2">
    <location>
        <begin position="16"/>
        <end position="97"/>
    </location>
</feature>